<comment type="caution">
    <text evidence="1">The sequence shown here is derived from an EMBL/GenBank/DDBJ whole genome shotgun (WGS) entry which is preliminary data.</text>
</comment>
<keyword evidence="2" id="KW-1185">Reference proteome</keyword>
<evidence type="ECO:0000313" key="2">
    <source>
        <dbReference type="Proteomes" id="UP001055879"/>
    </source>
</evidence>
<sequence>MLTIGAGCGEGGFIPRAELQLICCYNNDGEVFVGSLQLHRATMVRLLVPTKATDVVKGVSYLEQSKEQSFN</sequence>
<protein>
    <submittedName>
        <fullName evidence="1">Uncharacterized protein</fullName>
    </submittedName>
</protein>
<gene>
    <name evidence="1" type="ORF">L6452_06008</name>
</gene>
<accession>A0ACB9EI17</accession>
<reference evidence="2" key="1">
    <citation type="journal article" date="2022" name="Mol. Ecol. Resour.">
        <title>The genomes of chicory, endive, great burdock and yacon provide insights into Asteraceae palaeo-polyploidization history and plant inulin production.</title>
        <authorList>
            <person name="Fan W."/>
            <person name="Wang S."/>
            <person name="Wang H."/>
            <person name="Wang A."/>
            <person name="Jiang F."/>
            <person name="Liu H."/>
            <person name="Zhao H."/>
            <person name="Xu D."/>
            <person name="Zhang Y."/>
        </authorList>
    </citation>
    <scope>NUCLEOTIDE SEQUENCE [LARGE SCALE GENOMIC DNA]</scope>
    <source>
        <strain evidence="2">cv. Niubang</strain>
    </source>
</reference>
<organism evidence="1 2">
    <name type="scientific">Arctium lappa</name>
    <name type="common">Greater burdock</name>
    <name type="synonym">Lappa major</name>
    <dbReference type="NCBI Taxonomy" id="4217"/>
    <lineage>
        <taxon>Eukaryota</taxon>
        <taxon>Viridiplantae</taxon>
        <taxon>Streptophyta</taxon>
        <taxon>Embryophyta</taxon>
        <taxon>Tracheophyta</taxon>
        <taxon>Spermatophyta</taxon>
        <taxon>Magnoliopsida</taxon>
        <taxon>eudicotyledons</taxon>
        <taxon>Gunneridae</taxon>
        <taxon>Pentapetalae</taxon>
        <taxon>asterids</taxon>
        <taxon>campanulids</taxon>
        <taxon>Asterales</taxon>
        <taxon>Asteraceae</taxon>
        <taxon>Carduoideae</taxon>
        <taxon>Cardueae</taxon>
        <taxon>Arctiinae</taxon>
        <taxon>Arctium</taxon>
    </lineage>
</organism>
<reference evidence="1 2" key="2">
    <citation type="journal article" date="2022" name="Mol. Ecol. Resour.">
        <title>The genomes of chicory, endive, great burdock and yacon provide insights into Asteraceae paleo-polyploidization history and plant inulin production.</title>
        <authorList>
            <person name="Fan W."/>
            <person name="Wang S."/>
            <person name="Wang H."/>
            <person name="Wang A."/>
            <person name="Jiang F."/>
            <person name="Liu H."/>
            <person name="Zhao H."/>
            <person name="Xu D."/>
            <person name="Zhang Y."/>
        </authorList>
    </citation>
    <scope>NUCLEOTIDE SEQUENCE [LARGE SCALE GENOMIC DNA]</scope>
    <source>
        <strain evidence="2">cv. Niubang</strain>
    </source>
</reference>
<name>A0ACB9EI17_ARCLA</name>
<dbReference type="EMBL" id="CM042048">
    <property type="protein sequence ID" value="KAI3758445.1"/>
    <property type="molecule type" value="Genomic_DNA"/>
</dbReference>
<proteinExistence type="predicted"/>
<evidence type="ECO:0000313" key="1">
    <source>
        <dbReference type="EMBL" id="KAI3758445.1"/>
    </source>
</evidence>
<dbReference type="Proteomes" id="UP001055879">
    <property type="component" value="Linkage Group LG02"/>
</dbReference>